<dbReference type="InterPro" id="IPR052907">
    <property type="entry name" value="Beta-lactamase/esterase"/>
</dbReference>
<gene>
    <name evidence="2" type="ORF">ACFSJS_24285</name>
</gene>
<protein>
    <submittedName>
        <fullName evidence="2">Serine hydrolase domain-containing protein</fullName>
        <ecNumber evidence="2">3.-.-.-</ecNumber>
    </submittedName>
</protein>
<name>A0ABW4PPQ0_9ACTN</name>
<organism evidence="2 3">
    <name type="scientific">Streptomyces desertarenae</name>
    <dbReference type="NCBI Taxonomy" id="2666184"/>
    <lineage>
        <taxon>Bacteria</taxon>
        <taxon>Bacillati</taxon>
        <taxon>Actinomycetota</taxon>
        <taxon>Actinomycetes</taxon>
        <taxon>Kitasatosporales</taxon>
        <taxon>Streptomycetaceae</taxon>
        <taxon>Streptomyces</taxon>
    </lineage>
</organism>
<comment type="caution">
    <text evidence="2">The sequence shown here is derived from an EMBL/GenBank/DDBJ whole genome shotgun (WGS) entry which is preliminary data.</text>
</comment>
<keyword evidence="2" id="KW-0378">Hydrolase</keyword>
<dbReference type="PANTHER" id="PTHR43319:SF3">
    <property type="entry name" value="BETA-LACTAMASE-RELATED DOMAIN-CONTAINING PROTEIN"/>
    <property type="match status" value="1"/>
</dbReference>
<dbReference type="SUPFAM" id="SSF56601">
    <property type="entry name" value="beta-lactamase/transpeptidase-like"/>
    <property type="match status" value="1"/>
</dbReference>
<reference evidence="3" key="1">
    <citation type="journal article" date="2019" name="Int. J. Syst. Evol. Microbiol.">
        <title>The Global Catalogue of Microorganisms (GCM) 10K type strain sequencing project: providing services to taxonomists for standard genome sequencing and annotation.</title>
        <authorList>
            <consortium name="The Broad Institute Genomics Platform"/>
            <consortium name="The Broad Institute Genome Sequencing Center for Infectious Disease"/>
            <person name="Wu L."/>
            <person name="Ma J."/>
        </authorList>
    </citation>
    <scope>NUCLEOTIDE SEQUENCE [LARGE SCALE GENOMIC DNA]</scope>
    <source>
        <strain evidence="3">CGMCC 4.7455</strain>
    </source>
</reference>
<feature type="domain" description="Beta-lactamase-related" evidence="1">
    <location>
        <begin position="9"/>
        <end position="369"/>
    </location>
</feature>
<dbReference type="Gene3D" id="3.40.710.10">
    <property type="entry name" value="DD-peptidase/beta-lactamase superfamily"/>
    <property type="match status" value="1"/>
</dbReference>
<dbReference type="EMBL" id="JBHUFU010000019">
    <property type="protein sequence ID" value="MFD1832737.1"/>
    <property type="molecule type" value="Genomic_DNA"/>
</dbReference>
<accession>A0ABW4PPQ0</accession>
<sequence length="384" mass="40121">MADIQQQVQDAIDELVASGAERGLQVAIYHNGRLVVDAVAGAADPESGRAVTSDTPFYSTSTGKGVTSTVVHVLAERGVLDYDAPIADLWPEFGAHGKESVTLRHVLTHAAGVPGMPADTTPEDLADWKKSVDAIAAAEPWWEPGTKFGYHAQSFGYIVGEVVRRATGKPISEVLREVVGEPLGVADELFFGVPEAELGRVARVEDAPAPEGAEEGEGAPEMTPEMFAEIPFFKVVNGYTAAPMAALPDAQFGNRTDVLTSDIPAGATLTARAVARMYAALIGEVDGVRLISEDRLKEACSEAVSGTDEILGCPISRALGYDVGLPSPNAPQAPTVFGTAGSEGSAAYADRATGIVVAVTKNRFTPGDYSVVERIGEIASKALG</sequence>
<dbReference type="EC" id="3.-.-.-" evidence="2"/>
<keyword evidence="3" id="KW-1185">Reference proteome</keyword>
<dbReference type="PANTHER" id="PTHR43319">
    <property type="entry name" value="BETA-LACTAMASE-RELATED"/>
    <property type="match status" value="1"/>
</dbReference>
<evidence type="ECO:0000313" key="2">
    <source>
        <dbReference type="EMBL" id="MFD1832737.1"/>
    </source>
</evidence>
<dbReference type="Proteomes" id="UP001597365">
    <property type="component" value="Unassembled WGS sequence"/>
</dbReference>
<dbReference type="Pfam" id="PF00144">
    <property type="entry name" value="Beta-lactamase"/>
    <property type="match status" value="1"/>
</dbReference>
<evidence type="ECO:0000313" key="3">
    <source>
        <dbReference type="Proteomes" id="UP001597365"/>
    </source>
</evidence>
<dbReference type="RefSeq" id="WP_380903936.1">
    <property type="nucleotide sequence ID" value="NZ_JBHUFU010000019.1"/>
</dbReference>
<evidence type="ECO:0000259" key="1">
    <source>
        <dbReference type="Pfam" id="PF00144"/>
    </source>
</evidence>
<dbReference type="GO" id="GO:0016787">
    <property type="term" value="F:hydrolase activity"/>
    <property type="evidence" value="ECO:0007669"/>
    <property type="project" value="UniProtKB-KW"/>
</dbReference>
<dbReference type="InterPro" id="IPR012338">
    <property type="entry name" value="Beta-lactam/transpept-like"/>
</dbReference>
<proteinExistence type="predicted"/>
<dbReference type="InterPro" id="IPR001466">
    <property type="entry name" value="Beta-lactam-related"/>
</dbReference>